<dbReference type="Gene3D" id="3.90.1150.10">
    <property type="entry name" value="Aspartate Aminotransferase, domain 1"/>
    <property type="match status" value="1"/>
</dbReference>
<feature type="binding site" evidence="5">
    <location>
        <position position="138"/>
    </location>
    <ligand>
        <name>pyridoxal 5'-phosphate</name>
        <dbReference type="ChEBI" id="CHEBI:597326"/>
    </ligand>
</feature>
<dbReference type="GO" id="GO:0005737">
    <property type="term" value="C:cytoplasm"/>
    <property type="evidence" value="ECO:0007669"/>
    <property type="project" value="UniProtKB-SubCell"/>
</dbReference>
<evidence type="ECO:0000313" key="6">
    <source>
        <dbReference type="EMBL" id="HJG85706.1"/>
    </source>
</evidence>
<proteinExistence type="inferred from homology"/>
<dbReference type="PROSITE" id="PS00600">
    <property type="entry name" value="AA_TRANSFER_CLASS_3"/>
    <property type="match status" value="1"/>
</dbReference>
<evidence type="ECO:0000256" key="1">
    <source>
        <dbReference type="ARBA" id="ARBA00022576"/>
    </source>
</evidence>
<dbReference type="PANTHER" id="PTHR11986">
    <property type="entry name" value="AMINOTRANSFERASE CLASS III"/>
    <property type="match status" value="1"/>
</dbReference>
<comment type="cofactor">
    <cofactor evidence="5">
        <name>pyridoxal 5'-phosphate</name>
        <dbReference type="ChEBI" id="CHEBI:597326"/>
    </cofactor>
    <text evidence="5">Binds 1 pyridoxal phosphate per subunit.</text>
</comment>
<gene>
    <name evidence="5" type="primary">argD</name>
    <name evidence="6" type="ORF">K8V01_01555</name>
</gene>
<evidence type="ECO:0000256" key="4">
    <source>
        <dbReference type="ARBA" id="ARBA00022898"/>
    </source>
</evidence>
<keyword evidence="5" id="KW-0055">Arginine biosynthesis</keyword>
<dbReference type="InterPro" id="IPR015422">
    <property type="entry name" value="PyrdxlP-dep_Trfase_small"/>
</dbReference>
<organism evidence="6 7">
    <name type="scientific">Pseudoflavonifractor capillosus</name>
    <dbReference type="NCBI Taxonomy" id="106588"/>
    <lineage>
        <taxon>Bacteria</taxon>
        <taxon>Bacillati</taxon>
        <taxon>Bacillota</taxon>
        <taxon>Clostridia</taxon>
        <taxon>Eubacteriales</taxon>
        <taxon>Oscillospiraceae</taxon>
        <taxon>Pseudoflavonifractor</taxon>
    </lineage>
</organism>
<reference evidence="6" key="2">
    <citation type="submission" date="2021-09" db="EMBL/GenBank/DDBJ databases">
        <authorList>
            <person name="Gilroy R."/>
        </authorList>
    </citation>
    <scope>NUCLEOTIDE SEQUENCE</scope>
    <source>
        <strain evidence="6">CHK179-5677</strain>
    </source>
</reference>
<protein>
    <recommendedName>
        <fullName evidence="5">Acetylornithine aminotransferase</fullName>
        <shortName evidence="5">ACOAT</shortName>
        <ecNumber evidence="5">2.6.1.11</ecNumber>
    </recommendedName>
</protein>
<dbReference type="PIRSF" id="PIRSF000521">
    <property type="entry name" value="Transaminase_4ab_Lys_Orn"/>
    <property type="match status" value="1"/>
</dbReference>
<dbReference type="CDD" id="cd00610">
    <property type="entry name" value="OAT_like"/>
    <property type="match status" value="1"/>
</dbReference>
<dbReference type="InterPro" id="IPR049704">
    <property type="entry name" value="Aminotrans_3_PPA_site"/>
</dbReference>
<dbReference type="GO" id="GO:0030170">
    <property type="term" value="F:pyridoxal phosphate binding"/>
    <property type="evidence" value="ECO:0007669"/>
    <property type="project" value="InterPro"/>
</dbReference>
<dbReference type="EMBL" id="DYUC01000014">
    <property type="protein sequence ID" value="HJG85706.1"/>
    <property type="molecule type" value="Genomic_DNA"/>
</dbReference>
<evidence type="ECO:0000256" key="5">
    <source>
        <dbReference type="HAMAP-Rule" id="MF_01107"/>
    </source>
</evidence>
<feature type="binding site" evidence="5">
    <location>
        <position position="280"/>
    </location>
    <ligand>
        <name>N(2)-acetyl-L-ornithine</name>
        <dbReference type="ChEBI" id="CHEBI:57805"/>
    </ligand>
</feature>
<dbReference type="PANTHER" id="PTHR11986:SF79">
    <property type="entry name" value="ACETYLORNITHINE AMINOTRANSFERASE, MITOCHONDRIAL"/>
    <property type="match status" value="1"/>
</dbReference>
<keyword evidence="1 5" id="KW-0032">Aminotransferase</keyword>
<feature type="binding site" evidence="5">
    <location>
        <position position="141"/>
    </location>
    <ligand>
        <name>N(2)-acetyl-L-ornithine</name>
        <dbReference type="ChEBI" id="CHEBI:57805"/>
    </ligand>
</feature>
<comment type="subunit">
    <text evidence="5">Homodimer.</text>
</comment>
<dbReference type="InterPro" id="IPR015421">
    <property type="entry name" value="PyrdxlP-dep_Trfase_major"/>
</dbReference>
<dbReference type="NCBIfam" id="NF002325">
    <property type="entry name" value="PRK01278.1"/>
    <property type="match status" value="1"/>
</dbReference>
<keyword evidence="3 5" id="KW-0808">Transferase</keyword>
<dbReference type="GO" id="GO:0006526">
    <property type="term" value="P:L-arginine biosynthetic process"/>
    <property type="evidence" value="ECO:0007669"/>
    <property type="project" value="UniProtKB-UniRule"/>
</dbReference>
<feature type="binding site" evidence="5">
    <location>
        <begin position="223"/>
        <end position="226"/>
    </location>
    <ligand>
        <name>pyridoxal 5'-phosphate</name>
        <dbReference type="ChEBI" id="CHEBI:597326"/>
    </ligand>
</feature>
<evidence type="ECO:0000313" key="7">
    <source>
        <dbReference type="Proteomes" id="UP000760668"/>
    </source>
</evidence>
<feature type="binding site" evidence="5">
    <location>
        <begin position="105"/>
        <end position="106"/>
    </location>
    <ligand>
        <name>pyridoxal 5'-phosphate</name>
        <dbReference type="ChEBI" id="CHEBI:597326"/>
    </ligand>
</feature>
<dbReference type="Pfam" id="PF00202">
    <property type="entry name" value="Aminotran_3"/>
    <property type="match status" value="1"/>
</dbReference>
<dbReference type="FunFam" id="3.40.640.10:FF:000004">
    <property type="entry name" value="Acetylornithine aminotransferase"/>
    <property type="match status" value="1"/>
</dbReference>
<dbReference type="InterPro" id="IPR015424">
    <property type="entry name" value="PyrdxlP-dep_Trfase"/>
</dbReference>
<dbReference type="GO" id="GO:0003992">
    <property type="term" value="F:N2-acetyl-L-ornithine:2-oxoglutarate 5-aminotransferase activity"/>
    <property type="evidence" value="ECO:0007669"/>
    <property type="project" value="UniProtKB-UniRule"/>
</dbReference>
<comment type="caution">
    <text evidence="6">The sequence shown here is derived from an EMBL/GenBank/DDBJ whole genome shotgun (WGS) entry which is preliminary data.</text>
</comment>
<comment type="subcellular location">
    <subcellularLocation>
        <location evidence="5">Cytoplasm</location>
    </subcellularLocation>
</comment>
<feature type="modified residue" description="N6-(pyridoxal phosphate)lysine" evidence="5">
    <location>
        <position position="252"/>
    </location>
</feature>
<dbReference type="Proteomes" id="UP000760668">
    <property type="component" value="Unassembled WGS sequence"/>
</dbReference>
<sequence>MTHEELRQLDRRYVMQTYGRFDVDLDHGSGATLYDLAGREYIDFSSGIGVNSVGYAHPKWVKAVADQAGKLAHISNLFYSQPYAKLAEQLCRRAGMADVFFANSGAEANEGIIKLARKYSFDKYGKGRGTIITLKNSFHGRTITTLTATGQEVFHNYFFPFIDGFRYAEANNMESVAEVAGHDVCAVMLELVQGEGGVLPMDQDFVHELAVLCAERDWLLLVDEVQTGVGRTGTLFAFQQYGILPDAVSFAKGIAGGLPMGGFMAGDKCRDVLGPGTHATTFGGNPICAAAALAVLDILDEDTLARVKEKGNYLRARIEKMGLDCLGATRGLGMMIGVEVAGGRTNKELAAKLIDNGLLVLTAGKALRLLPPLTITREEMDKGLEIMEKTLKEL</sequence>
<dbReference type="HAMAP" id="MF_01107">
    <property type="entry name" value="ArgD_aminotrans_3"/>
    <property type="match status" value="1"/>
</dbReference>
<comment type="catalytic activity">
    <reaction evidence="5">
        <text>N(2)-acetyl-L-ornithine + 2-oxoglutarate = N-acetyl-L-glutamate 5-semialdehyde + L-glutamate</text>
        <dbReference type="Rhea" id="RHEA:18049"/>
        <dbReference type="ChEBI" id="CHEBI:16810"/>
        <dbReference type="ChEBI" id="CHEBI:29123"/>
        <dbReference type="ChEBI" id="CHEBI:29985"/>
        <dbReference type="ChEBI" id="CHEBI:57805"/>
        <dbReference type="EC" id="2.6.1.11"/>
    </reaction>
</comment>
<dbReference type="InterPro" id="IPR050103">
    <property type="entry name" value="Class-III_PLP-dep_AT"/>
</dbReference>
<dbReference type="AlphaFoldDB" id="A0A921MKT3"/>
<comment type="miscellaneous">
    <text evidence="5">May also have succinyldiaminopimelate aminotransferase activity, thus carrying out the corresponding step in lysine biosynthesis.</text>
</comment>
<dbReference type="NCBIfam" id="TIGR00707">
    <property type="entry name" value="argD"/>
    <property type="match status" value="1"/>
</dbReference>
<dbReference type="InterPro" id="IPR005814">
    <property type="entry name" value="Aminotrans_3"/>
</dbReference>
<reference evidence="6" key="1">
    <citation type="journal article" date="2021" name="PeerJ">
        <title>Extensive microbial diversity within the chicken gut microbiome revealed by metagenomics and culture.</title>
        <authorList>
            <person name="Gilroy R."/>
            <person name="Ravi A."/>
            <person name="Getino M."/>
            <person name="Pursley I."/>
            <person name="Horton D.L."/>
            <person name="Alikhan N.F."/>
            <person name="Baker D."/>
            <person name="Gharbi K."/>
            <person name="Hall N."/>
            <person name="Watson M."/>
            <person name="Adriaenssens E.M."/>
            <person name="Foster-Nyarko E."/>
            <person name="Jarju S."/>
            <person name="Secka A."/>
            <person name="Antonio M."/>
            <person name="Oren A."/>
            <person name="Chaudhuri R.R."/>
            <person name="La Ragione R."/>
            <person name="Hildebrand F."/>
            <person name="Pallen M.J."/>
        </authorList>
    </citation>
    <scope>NUCLEOTIDE SEQUENCE</scope>
    <source>
        <strain evidence="6">CHK179-5677</strain>
    </source>
</reference>
<dbReference type="InterPro" id="IPR004636">
    <property type="entry name" value="AcOrn/SuccOrn_fam"/>
</dbReference>
<dbReference type="EC" id="2.6.1.11" evidence="5"/>
<comment type="pathway">
    <text evidence="5">Amino-acid biosynthesis; L-arginine biosynthesis; N(2)-acetyl-L-ornithine from L-glutamate: step 4/4.</text>
</comment>
<evidence type="ECO:0000256" key="2">
    <source>
        <dbReference type="ARBA" id="ARBA00022605"/>
    </source>
</evidence>
<dbReference type="SUPFAM" id="SSF53383">
    <property type="entry name" value="PLP-dependent transferases"/>
    <property type="match status" value="1"/>
</dbReference>
<dbReference type="GO" id="GO:0042802">
    <property type="term" value="F:identical protein binding"/>
    <property type="evidence" value="ECO:0007669"/>
    <property type="project" value="TreeGrafter"/>
</dbReference>
<comment type="similarity">
    <text evidence="5">Belongs to the class-III pyridoxal-phosphate-dependent aminotransferase family. ArgD subfamily.</text>
</comment>
<keyword evidence="2 5" id="KW-0028">Amino-acid biosynthesis</keyword>
<keyword evidence="5" id="KW-0963">Cytoplasm</keyword>
<evidence type="ECO:0000256" key="3">
    <source>
        <dbReference type="ARBA" id="ARBA00022679"/>
    </source>
</evidence>
<dbReference type="RefSeq" id="WP_294537056.1">
    <property type="nucleotide sequence ID" value="NZ_DYUC01000014.1"/>
</dbReference>
<accession>A0A921MKT3</accession>
<keyword evidence="4 5" id="KW-0663">Pyridoxal phosphate</keyword>
<feature type="binding site" evidence="5">
    <location>
        <position position="281"/>
    </location>
    <ligand>
        <name>pyridoxal 5'-phosphate</name>
        <dbReference type="ChEBI" id="CHEBI:597326"/>
    </ligand>
</feature>
<name>A0A921MKT3_9FIRM</name>
<dbReference type="Gene3D" id="3.40.640.10">
    <property type="entry name" value="Type I PLP-dependent aspartate aminotransferase-like (Major domain)"/>
    <property type="match status" value="1"/>
</dbReference>